<dbReference type="InterPro" id="IPR008844">
    <property type="entry name" value="Spore_GerAC-like"/>
</dbReference>
<evidence type="ECO:0000313" key="11">
    <source>
        <dbReference type="Proteomes" id="UP000640930"/>
    </source>
</evidence>
<gene>
    <name evidence="10" type="ORF">H9636_14290</name>
</gene>
<feature type="domain" description="Spore germination GerAC-like C-terminal" evidence="8">
    <location>
        <begin position="203"/>
        <end position="353"/>
    </location>
</feature>
<reference evidence="10 11" key="1">
    <citation type="submission" date="2020-08" db="EMBL/GenBank/DDBJ databases">
        <title>A Genomic Blueprint of the Chicken Gut Microbiome.</title>
        <authorList>
            <person name="Gilroy R."/>
            <person name="Ravi A."/>
            <person name="Getino M."/>
            <person name="Pursley I."/>
            <person name="Horton D.L."/>
            <person name="Alikhan N.-F."/>
            <person name="Baker D."/>
            <person name="Gharbi K."/>
            <person name="Hall N."/>
            <person name="Watson M."/>
            <person name="Adriaenssens E.M."/>
            <person name="Foster-Nyarko E."/>
            <person name="Jarju S."/>
            <person name="Secka A."/>
            <person name="Antonio M."/>
            <person name="Oren A."/>
            <person name="Chaudhuri R."/>
            <person name="La Ragione R.M."/>
            <person name="Hildebrand F."/>
            <person name="Pallen M.J."/>
        </authorList>
    </citation>
    <scope>NUCLEOTIDE SEQUENCE [LARGE SCALE GENOMIC DNA]</scope>
    <source>
        <strain evidence="10 11">Re31</strain>
    </source>
</reference>
<keyword evidence="7" id="KW-0449">Lipoprotein</keyword>
<keyword evidence="11" id="KW-1185">Reference proteome</keyword>
<evidence type="ECO:0000256" key="4">
    <source>
        <dbReference type="ARBA" id="ARBA00022729"/>
    </source>
</evidence>
<dbReference type="InterPro" id="IPR057336">
    <property type="entry name" value="GerAC_N"/>
</dbReference>
<evidence type="ECO:0000259" key="9">
    <source>
        <dbReference type="Pfam" id="PF25198"/>
    </source>
</evidence>
<keyword evidence="4" id="KW-0732">Signal</keyword>
<evidence type="ECO:0000256" key="5">
    <source>
        <dbReference type="ARBA" id="ARBA00023136"/>
    </source>
</evidence>
<dbReference type="NCBIfam" id="TIGR02887">
    <property type="entry name" value="spore_ger_x_C"/>
    <property type="match status" value="1"/>
</dbReference>
<evidence type="ECO:0000259" key="8">
    <source>
        <dbReference type="Pfam" id="PF05504"/>
    </source>
</evidence>
<evidence type="ECO:0000313" key="10">
    <source>
        <dbReference type="EMBL" id="MBD8027819.1"/>
    </source>
</evidence>
<accession>A0ABR8XEZ8</accession>
<dbReference type="PROSITE" id="PS51257">
    <property type="entry name" value="PROKAR_LIPOPROTEIN"/>
    <property type="match status" value="1"/>
</dbReference>
<comment type="subcellular location">
    <subcellularLocation>
        <location evidence="1">Membrane</location>
        <topology evidence="1">Lipid-anchor</topology>
    </subcellularLocation>
</comment>
<sequence length="358" mass="40657">MKLSNKNVIYLICSLLTMVLILSGCWDNKDINHRLLPVSIGVKKVDDQYLVILNIPVPIDGSMETKIVSAKAETVSKAVDTISRNMESDVDLLHVKLIFIEKETAEDGINDIIAGFMRSRDVSPKALVAICDEDLQEFFNNIKINAEKKGLSTYNYFEKNAGWNPDIALTRVWEVFRGIHSYTHDVAIPLIRSGKDTTMDQIGSAILKRGKMVEQISSNETLLYNVFKGESGNGKMEVMEHATVMLLGSKTDNIGRLVNNDAHMESLIKMRVVILETKGEPSLNLIKEEINTLISERYNKLFTKLQENEADVFGMGQFFRNQIPRDELKNWRSDYFKNMKININVKIDIQNEGYLKTT</sequence>
<evidence type="ECO:0000256" key="6">
    <source>
        <dbReference type="ARBA" id="ARBA00023139"/>
    </source>
</evidence>
<keyword evidence="5" id="KW-0472">Membrane</keyword>
<proteinExistence type="inferred from homology"/>
<keyword evidence="3" id="KW-0309">Germination</keyword>
<dbReference type="Pfam" id="PF25198">
    <property type="entry name" value="Spore_GerAC_N"/>
    <property type="match status" value="1"/>
</dbReference>
<organism evidence="10 11">
    <name type="scientific">Ureibacillus galli</name>
    <dbReference type="NCBI Taxonomy" id="2762222"/>
    <lineage>
        <taxon>Bacteria</taxon>
        <taxon>Bacillati</taxon>
        <taxon>Bacillota</taxon>
        <taxon>Bacilli</taxon>
        <taxon>Bacillales</taxon>
        <taxon>Caryophanaceae</taxon>
        <taxon>Ureibacillus</taxon>
    </lineage>
</organism>
<dbReference type="Pfam" id="PF05504">
    <property type="entry name" value="Spore_GerAC"/>
    <property type="match status" value="1"/>
</dbReference>
<dbReference type="EMBL" id="JACSQA010000025">
    <property type="protein sequence ID" value="MBD8027819.1"/>
    <property type="molecule type" value="Genomic_DNA"/>
</dbReference>
<keyword evidence="6" id="KW-0564">Palmitate</keyword>
<dbReference type="InterPro" id="IPR038501">
    <property type="entry name" value="Spore_GerAC_C_sf"/>
</dbReference>
<comment type="caution">
    <text evidence="10">The sequence shown here is derived from an EMBL/GenBank/DDBJ whole genome shotgun (WGS) entry which is preliminary data.</text>
</comment>
<feature type="domain" description="Spore germination protein N-terminal" evidence="9">
    <location>
        <begin position="27"/>
        <end position="192"/>
    </location>
</feature>
<evidence type="ECO:0000256" key="1">
    <source>
        <dbReference type="ARBA" id="ARBA00004635"/>
    </source>
</evidence>
<dbReference type="Gene3D" id="3.30.300.210">
    <property type="entry name" value="Nutrient germinant receptor protein C, domain 3"/>
    <property type="match status" value="1"/>
</dbReference>
<dbReference type="PANTHER" id="PTHR35789">
    <property type="entry name" value="SPORE GERMINATION PROTEIN B3"/>
    <property type="match status" value="1"/>
</dbReference>
<dbReference type="Proteomes" id="UP000640930">
    <property type="component" value="Unassembled WGS sequence"/>
</dbReference>
<dbReference type="InterPro" id="IPR046953">
    <property type="entry name" value="Spore_GerAC-like_C"/>
</dbReference>
<dbReference type="PANTHER" id="PTHR35789:SF1">
    <property type="entry name" value="SPORE GERMINATION PROTEIN B3"/>
    <property type="match status" value="1"/>
</dbReference>
<protein>
    <submittedName>
        <fullName evidence="10">Ger(X)C family spore germination protein</fullName>
    </submittedName>
</protein>
<dbReference type="RefSeq" id="WP_191708242.1">
    <property type="nucleotide sequence ID" value="NZ_JACSQA010000025.1"/>
</dbReference>
<evidence type="ECO:0000256" key="2">
    <source>
        <dbReference type="ARBA" id="ARBA00007886"/>
    </source>
</evidence>
<name>A0ABR8XEZ8_9BACL</name>
<evidence type="ECO:0000256" key="3">
    <source>
        <dbReference type="ARBA" id="ARBA00022544"/>
    </source>
</evidence>
<evidence type="ECO:0000256" key="7">
    <source>
        <dbReference type="ARBA" id="ARBA00023288"/>
    </source>
</evidence>
<comment type="similarity">
    <text evidence="2">Belongs to the GerABKC lipoprotein family.</text>
</comment>